<dbReference type="AlphaFoldDB" id="A0A4P9XN15"/>
<keyword evidence="5" id="KW-0653">Protein transport</keyword>
<feature type="domain" description="Conserved oligomeric Golgi complex subunit 3 C-terminal" evidence="10">
    <location>
        <begin position="181"/>
        <end position="332"/>
    </location>
</feature>
<keyword evidence="4" id="KW-0813">Transport</keyword>
<evidence type="ECO:0000256" key="4">
    <source>
        <dbReference type="ARBA" id="ARBA00022448"/>
    </source>
</evidence>
<keyword evidence="6" id="KW-0333">Golgi apparatus</keyword>
<dbReference type="GO" id="GO:0017119">
    <property type="term" value="C:Golgi transport complex"/>
    <property type="evidence" value="ECO:0007669"/>
    <property type="project" value="TreeGrafter"/>
</dbReference>
<comment type="similarity">
    <text evidence="2">Belongs to the COG3 family.</text>
</comment>
<dbReference type="GO" id="GO:0000139">
    <property type="term" value="C:Golgi membrane"/>
    <property type="evidence" value="ECO:0007669"/>
    <property type="project" value="UniProtKB-SubCell"/>
</dbReference>
<proteinExistence type="inferred from homology"/>
<dbReference type="InterPro" id="IPR048685">
    <property type="entry name" value="COG3_C"/>
</dbReference>
<comment type="subcellular location">
    <subcellularLocation>
        <location evidence="1">Golgi apparatus membrane</location>
        <topology evidence="1">Peripheral membrane protein</topology>
    </subcellularLocation>
</comment>
<evidence type="ECO:0000313" key="12">
    <source>
        <dbReference type="Proteomes" id="UP000271241"/>
    </source>
</evidence>
<accession>A0A4P9XN15</accession>
<dbReference type="InterPro" id="IPR007265">
    <property type="entry name" value="COG_su3"/>
</dbReference>
<dbReference type="InterPro" id="IPR048320">
    <property type="entry name" value="COG3_N"/>
</dbReference>
<dbReference type="PANTHER" id="PTHR13302">
    <property type="entry name" value="CONSERVED OLIGOMERIC GOLGI COMPLEX COMPONENT 3"/>
    <property type="match status" value="1"/>
</dbReference>
<dbReference type="GO" id="GO:0006891">
    <property type="term" value="P:intra-Golgi vesicle-mediated transport"/>
    <property type="evidence" value="ECO:0007669"/>
    <property type="project" value="TreeGrafter"/>
</dbReference>
<dbReference type="GO" id="GO:0005801">
    <property type="term" value="C:cis-Golgi network"/>
    <property type="evidence" value="ECO:0007669"/>
    <property type="project" value="InterPro"/>
</dbReference>
<evidence type="ECO:0000256" key="7">
    <source>
        <dbReference type="ARBA" id="ARBA00023136"/>
    </source>
</evidence>
<keyword evidence="7" id="KW-0472">Membrane</keyword>
<dbReference type="PANTHER" id="PTHR13302:SF8">
    <property type="entry name" value="CONSERVED OLIGOMERIC GOLGI COMPLEX SUBUNIT 3"/>
    <property type="match status" value="1"/>
</dbReference>
<protein>
    <recommendedName>
        <fullName evidence="3">Conserved oligomeric Golgi complex subunit 3</fullName>
    </recommendedName>
    <alternativeName>
        <fullName evidence="8">Component of oligomeric Golgi complex 3</fullName>
    </alternativeName>
</protein>
<dbReference type="EMBL" id="KZ992836">
    <property type="protein sequence ID" value="RKP06690.1"/>
    <property type="molecule type" value="Genomic_DNA"/>
</dbReference>
<evidence type="ECO:0000313" key="11">
    <source>
        <dbReference type="EMBL" id="RKP06690.1"/>
    </source>
</evidence>
<dbReference type="STRING" id="78915.A0A4P9XN15"/>
<dbReference type="GO" id="GO:0006886">
    <property type="term" value="P:intracellular protein transport"/>
    <property type="evidence" value="ECO:0007669"/>
    <property type="project" value="InterPro"/>
</dbReference>
<organism evidence="11 12">
    <name type="scientific">Thamnocephalis sphaerospora</name>
    <dbReference type="NCBI Taxonomy" id="78915"/>
    <lineage>
        <taxon>Eukaryota</taxon>
        <taxon>Fungi</taxon>
        <taxon>Fungi incertae sedis</taxon>
        <taxon>Zoopagomycota</taxon>
        <taxon>Zoopagomycotina</taxon>
        <taxon>Zoopagomycetes</taxon>
        <taxon>Zoopagales</taxon>
        <taxon>Sigmoideomycetaceae</taxon>
        <taxon>Thamnocephalis</taxon>
    </lineage>
</organism>
<evidence type="ECO:0000256" key="1">
    <source>
        <dbReference type="ARBA" id="ARBA00004395"/>
    </source>
</evidence>
<reference evidence="12" key="1">
    <citation type="journal article" date="2018" name="Nat. Microbiol.">
        <title>Leveraging single-cell genomics to expand the fungal tree of life.</title>
        <authorList>
            <person name="Ahrendt S.R."/>
            <person name="Quandt C.A."/>
            <person name="Ciobanu D."/>
            <person name="Clum A."/>
            <person name="Salamov A."/>
            <person name="Andreopoulos B."/>
            <person name="Cheng J.F."/>
            <person name="Woyke T."/>
            <person name="Pelin A."/>
            <person name="Henrissat B."/>
            <person name="Reynolds N.K."/>
            <person name="Benny G.L."/>
            <person name="Smith M.E."/>
            <person name="James T.Y."/>
            <person name="Grigoriev I.V."/>
        </authorList>
    </citation>
    <scope>NUCLEOTIDE SEQUENCE [LARGE SCALE GENOMIC DNA]</scope>
    <source>
        <strain evidence="12">RSA 1356</strain>
    </source>
</reference>
<evidence type="ECO:0000259" key="9">
    <source>
        <dbReference type="Pfam" id="PF04136"/>
    </source>
</evidence>
<dbReference type="Proteomes" id="UP000271241">
    <property type="component" value="Unassembled WGS sequence"/>
</dbReference>
<evidence type="ECO:0000256" key="2">
    <source>
        <dbReference type="ARBA" id="ARBA00009936"/>
    </source>
</evidence>
<evidence type="ECO:0000259" key="10">
    <source>
        <dbReference type="Pfam" id="PF20671"/>
    </source>
</evidence>
<keyword evidence="12" id="KW-1185">Reference proteome</keyword>
<evidence type="ECO:0000256" key="8">
    <source>
        <dbReference type="ARBA" id="ARBA00031339"/>
    </source>
</evidence>
<dbReference type="OrthoDB" id="296793at2759"/>
<dbReference type="Pfam" id="PF04136">
    <property type="entry name" value="COG3_N"/>
    <property type="match status" value="1"/>
</dbReference>
<dbReference type="GO" id="GO:0007030">
    <property type="term" value="P:Golgi organization"/>
    <property type="evidence" value="ECO:0007669"/>
    <property type="project" value="TreeGrafter"/>
</dbReference>
<feature type="domain" description="Conserved oligomeric Golgi complex subunit 3 N-terminal" evidence="9">
    <location>
        <begin position="99"/>
        <end position="150"/>
    </location>
</feature>
<evidence type="ECO:0000256" key="3">
    <source>
        <dbReference type="ARBA" id="ARBA00020976"/>
    </source>
</evidence>
<evidence type="ECO:0000256" key="6">
    <source>
        <dbReference type="ARBA" id="ARBA00023034"/>
    </source>
</evidence>
<name>A0A4P9XN15_9FUNG</name>
<gene>
    <name evidence="11" type="ORF">THASP1DRAFT_31501</name>
</gene>
<evidence type="ECO:0000256" key="5">
    <source>
        <dbReference type="ARBA" id="ARBA00022927"/>
    </source>
</evidence>
<dbReference type="Pfam" id="PF20671">
    <property type="entry name" value="COG3_C"/>
    <property type="match status" value="1"/>
</dbReference>
<sequence>MRTSTAASVSAAERLLERREHLQALADAIAKQLDYFDRLSHLVRLVDPANAAGFVPSPPTPQSERTLHDQMPTSPLDALLDADAHNVDVDEDEATRFVCLRTDFLPTLDAMEESIEFLTSRAKYREAPAYLEKFMECRLKACQLIQRHAASAWLGLAREVARKLEAKEQKERHREASLIPLLYVKFRAVAPELRPLVAALERLAARDARCADILDECRSSYLDTRQRLLGPLTEERLSMAEQADGTLVHRALDSLTYITSACSEERALYAAFFAQPDAGLAAYTGRLSQPLYEHLRTPILRETDPRILEELCAVVRAHLPADYDDQIQDNARSWEQATGDMRPLLALQHVLHRKLEHPDQVPSESCSVM</sequence>